<feature type="repeat" description="WD" evidence="4">
    <location>
        <begin position="55"/>
        <end position="87"/>
    </location>
</feature>
<dbReference type="CDD" id="cd00200">
    <property type="entry name" value="WD40"/>
    <property type="match status" value="1"/>
</dbReference>
<dbReference type="Gene3D" id="2.130.10.10">
    <property type="entry name" value="YVTN repeat-like/Quinoprotein amine dehydrogenase"/>
    <property type="match status" value="1"/>
</dbReference>
<keyword evidence="1 4" id="KW-0853">WD repeat</keyword>
<dbReference type="GO" id="GO:0097361">
    <property type="term" value="C:cytosolic [4Fe-4S] assembly targeting complex"/>
    <property type="evidence" value="ECO:0007669"/>
    <property type="project" value="InterPro"/>
</dbReference>
<reference evidence="5" key="1">
    <citation type="submission" date="2020-01" db="EMBL/GenBank/DDBJ databases">
        <title>Development of genomics and gene disruption for Polysphondylium violaceum indicates a role for the polyketide synthase stlB in stalk morphogenesis.</title>
        <authorList>
            <person name="Narita B."/>
            <person name="Kawabe Y."/>
            <person name="Kin K."/>
            <person name="Saito T."/>
            <person name="Gibbs R."/>
            <person name="Kuspa A."/>
            <person name="Muzny D."/>
            <person name="Queller D."/>
            <person name="Richards S."/>
            <person name="Strassman J."/>
            <person name="Sucgang R."/>
            <person name="Worley K."/>
            <person name="Schaap P."/>
        </authorList>
    </citation>
    <scope>NUCLEOTIDE SEQUENCE</scope>
    <source>
        <strain evidence="5">QSvi11</strain>
    </source>
</reference>
<comment type="caution">
    <text evidence="5">The sequence shown here is derived from an EMBL/GenBank/DDBJ whole genome shotgun (WGS) entry which is preliminary data.</text>
</comment>
<keyword evidence="6" id="KW-1185">Reference proteome</keyword>
<evidence type="ECO:0000313" key="6">
    <source>
        <dbReference type="Proteomes" id="UP000695562"/>
    </source>
</evidence>
<dbReference type="HAMAP" id="MF_03037">
    <property type="entry name" value="ciao1"/>
    <property type="match status" value="1"/>
</dbReference>
<dbReference type="InterPro" id="IPR036322">
    <property type="entry name" value="WD40_repeat_dom_sf"/>
</dbReference>
<proteinExistence type="inferred from homology"/>
<sequence length="328" mass="37166">MPLELIGSISDGLCPERIWHVAWHPSGDILASCGNDKQIQIWAKEQNKWVLAQSLEGHEQTVRRIAWSPNGKYLAAASFDVTTSIWENTSSDPQDIEFTHVSSLEGHNYEVKSVAWDSTGTLLATCSRDKSIWIWEMQEDNEFECLSINSGHSQDIKCVAWHPTLELLASGSYDDTIKFWKDIDGDWECLYTLSGHTSTVWDISFNSTGDRLVSCSDDRSLLFWKYFEGADKWKNVCKLVDHSSRPIFSIDWSHLNDKICTGSGDDSISILEQDKSASTADSEQYKVTIKHEKAHNSDVNCTRWNPKYPNIFASCGDDGTIKIWKVIE</sequence>
<dbReference type="PANTHER" id="PTHR19920">
    <property type="entry name" value="WD40 PROTEIN CIAO1"/>
    <property type="match status" value="1"/>
</dbReference>
<feature type="repeat" description="WD" evidence="4">
    <location>
        <begin position="149"/>
        <end position="181"/>
    </location>
</feature>
<dbReference type="InterPro" id="IPR028608">
    <property type="entry name" value="CIAO1/Cia1"/>
</dbReference>
<organism evidence="5 6">
    <name type="scientific">Polysphondylium violaceum</name>
    <dbReference type="NCBI Taxonomy" id="133409"/>
    <lineage>
        <taxon>Eukaryota</taxon>
        <taxon>Amoebozoa</taxon>
        <taxon>Evosea</taxon>
        <taxon>Eumycetozoa</taxon>
        <taxon>Dictyostelia</taxon>
        <taxon>Dictyosteliales</taxon>
        <taxon>Dictyosteliaceae</taxon>
        <taxon>Polysphondylium</taxon>
    </lineage>
</organism>
<feature type="repeat" description="WD" evidence="4">
    <location>
        <begin position="292"/>
        <end position="328"/>
    </location>
</feature>
<accession>A0A8J4PLN4</accession>
<dbReference type="SUPFAM" id="SSF50978">
    <property type="entry name" value="WD40 repeat-like"/>
    <property type="match status" value="1"/>
</dbReference>
<dbReference type="AlphaFoldDB" id="A0A8J4PLN4"/>
<evidence type="ECO:0000256" key="1">
    <source>
        <dbReference type="ARBA" id="ARBA00022574"/>
    </source>
</evidence>
<dbReference type="PROSITE" id="PS00678">
    <property type="entry name" value="WD_REPEATS_1"/>
    <property type="match status" value="1"/>
</dbReference>
<comment type="similarity">
    <text evidence="3">Belongs to the WD repeat CIA1 family.</text>
</comment>
<dbReference type="FunFam" id="2.130.10.10:FF:000136">
    <property type="entry name" value="Probable cytosolic iron-sulfur protein assembly protein CIAO1"/>
    <property type="match status" value="1"/>
</dbReference>
<dbReference type="PRINTS" id="PR00320">
    <property type="entry name" value="GPROTEINBRPT"/>
</dbReference>
<evidence type="ECO:0000256" key="3">
    <source>
        <dbReference type="HAMAP-Rule" id="MF_03037"/>
    </source>
</evidence>
<dbReference type="PROSITE" id="PS50294">
    <property type="entry name" value="WD_REPEATS_REGION"/>
    <property type="match status" value="5"/>
</dbReference>
<dbReference type="InterPro" id="IPR015943">
    <property type="entry name" value="WD40/YVTN_repeat-like_dom_sf"/>
</dbReference>
<feature type="repeat" description="WD" evidence="4">
    <location>
        <begin position="193"/>
        <end position="225"/>
    </location>
</feature>
<dbReference type="InterPro" id="IPR001680">
    <property type="entry name" value="WD40_rpt"/>
</dbReference>
<dbReference type="Pfam" id="PF00400">
    <property type="entry name" value="WD40"/>
    <property type="match status" value="7"/>
</dbReference>
<dbReference type="OrthoDB" id="284782at2759"/>
<evidence type="ECO:0000256" key="2">
    <source>
        <dbReference type="ARBA" id="ARBA00022737"/>
    </source>
</evidence>
<dbReference type="InterPro" id="IPR020472">
    <property type="entry name" value="WD40_PAC1"/>
</dbReference>
<evidence type="ECO:0000256" key="4">
    <source>
        <dbReference type="PROSITE-ProRule" id="PRU00221"/>
    </source>
</evidence>
<feature type="repeat" description="WD" evidence="4">
    <location>
        <begin position="104"/>
        <end position="145"/>
    </location>
</feature>
<dbReference type="EMBL" id="AJWJ01000717">
    <property type="protein sequence ID" value="KAF2069213.1"/>
    <property type="molecule type" value="Genomic_DNA"/>
</dbReference>
<dbReference type="InterPro" id="IPR019775">
    <property type="entry name" value="WD40_repeat_CS"/>
</dbReference>
<protein>
    <recommendedName>
        <fullName evidence="3">Probable cytosolic iron-sulfur protein assembly protein CIAO1 homolog</fullName>
    </recommendedName>
</protein>
<dbReference type="SMART" id="SM00320">
    <property type="entry name" value="WD40"/>
    <property type="match status" value="7"/>
</dbReference>
<comment type="function">
    <text evidence="3">Essential component of the cytosolic iron-sulfur (Fe/S) protein assembly machinery. Required for the maturation of extramitochondrial Fe/S proteins.</text>
</comment>
<gene>
    <name evidence="5" type="ORF">CYY_009470</name>
</gene>
<dbReference type="PROSITE" id="PS50082">
    <property type="entry name" value="WD_REPEATS_2"/>
    <property type="match status" value="6"/>
</dbReference>
<dbReference type="Proteomes" id="UP000695562">
    <property type="component" value="Unassembled WGS sequence"/>
</dbReference>
<name>A0A8J4PLN4_9MYCE</name>
<dbReference type="PANTHER" id="PTHR19920:SF0">
    <property type="entry name" value="CYTOSOLIC IRON-SULFUR PROTEIN ASSEMBLY PROTEIN CIAO1-RELATED"/>
    <property type="match status" value="1"/>
</dbReference>
<dbReference type="GO" id="GO:0016226">
    <property type="term" value="P:iron-sulfur cluster assembly"/>
    <property type="evidence" value="ECO:0007669"/>
    <property type="project" value="UniProtKB-UniRule"/>
</dbReference>
<keyword evidence="2" id="KW-0677">Repeat</keyword>
<feature type="repeat" description="WD" evidence="4">
    <location>
        <begin position="21"/>
        <end position="42"/>
    </location>
</feature>
<evidence type="ECO:0000313" key="5">
    <source>
        <dbReference type="EMBL" id="KAF2069213.1"/>
    </source>
</evidence>